<evidence type="ECO:0000256" key="1">
    <source>
        <dbReference type="SAM" id="MobiDB-lite"/>
    </source>
</evidence>
<comment type="caution">
    <text evidence="2">The sequence shown here is derived from an EMBL/GenBank/DDBJ whole genome shotgun (WGS) entry which is preliminary data.</text>
</comment>
<dbReference type="Proteomes" id="UP001491310">
    <property type="component" value="Unassembled WGS sequence"/>
</dbReference>
<dbReference type="EMBL" id="JALJOT010000008">
    <property type="protein sequence ID" value="KAK9908071.1"/>
    <property type="molecule type" value="Genomic_DNA"/>
</dbReference>
<organism evidence="2 3">
    <name type="scientific">Coccomyxa subellipsoidea</name>
    <dbReference type="NCBI Taxonomy" id="248742"/>
    <lineage>
        <taxon>Eukaryota</taxon>
        <taxon>Viridiplantae</taxon>
        <taxon>Chlorophyta</taxon>
        <taxon>core chlorophytes</taxon>
        <taxon>Trebouxiophyceae</taxon>
        <taxon>Trebouxiophyceae incertae sedis</taxon>
        <taxon>Coccomyxaceae</taxon>
        <taxon>Coccomyxa</taxon>
    </lineage>
</organism>
<keyword evidence="3" id="KW-1185">Reference proteome</keyword>
<protein>
    <submittedName>
        <fullName evidence="2">Uncharacterized protein</fullName>
    </submittedName>
</protein>
<evidence type="ECO:0000313" key="2">
    <source>
        <dbReference type="EMBL" id="KAK9908071.1"/>
    </source>
</evidence>
<proteinExistence type="predicted"/>
<feature type="region of interest" description="Disordered" evidence="1">
    <location>
        <begin position="30"/>
        <end position="74"/>
    </location>
</feature>
<name>A0ABR2YLZ6_9CHLO</name>
<evidence type="ECO:0000313" key="3">
    <source>
        <dbReference type="Proteomes" id="UP001491310"/>
    </source>
</evidence>
<sequence>MLPLILSAPSAIAKDLGAAARAKEERKAQLRAAAQDMKQTGKAEAAFEESSYGVGDDKSPNIHTRQEEGARTSK</sequence>
<feature type="compositionally biased region" description="Basic and acidic residues" evidence="1">
    <location>
        <begin position="55"/>
        <end position="74"/>
    </location>
</feature>
<reference evidence="2 3" key="1">
    <citation type="journal article" date="2024" name="Nat. Commun.">
        <title>Phylogenomics reveals the evolutionary origins of lichenization in chlorophyte algae.</title>
        <authorList>
            <person name="Puginier C."/>
            <person name="Libourel C."/>
            <person name="Otte J."/>
            <person name="Skaloud P."/>
            <person name="Haon M."/>
            <person name="Grisel S."/>
            <person name="Petersen M."/>
            <person name="Berrin J.G."/>
            <person name="Delaux P.M."/>
            <person name="Dal Grande F."/>
            <person name="Keller J."/>
        </authorList>
    </citation>
    <scope>NUCLEOTIDE SEQUENCE [LARGE SCALE GENOMIC DNA]</scope>
    <source>
        <strain evidence="2 3">SAG 216-7</strain>
    </source>
</reference>
<gene>
    <name evidence="2" type="ORF">WJX75_002428</name>
</gene>
<accession>A0ABR2YLZ6</accession>